<feature type="compositionally biased region" description="Polar residues" evidence="1">
    <location>
        <begin position="270"/>
        <end position="281"/>
    </location>
</feature>
<dbReference type="PANTHER" id="PTHR36089">
    <property type="entry name" value="CHITIN SYNTHASE 3 COMPLEX PROTEIN CSI2-RELATED"/>
    <property type="match status" value="1"/>
</dbReference>
<keyword evidence="2" id="KW-0472">Membrane</keyword>
<feature type="compositionally biased region" description="Gly residues" evidence="1">
    <location>
        <begin position="195"/>
        <end position="205"/>
    </location>
</feature>
<feature type="compositionally biased region" description="Low complexity" evidence="1">
    <location>
        <begin position="31"/>
        <end position="84"/>
    </location>
</feature>
<gene>
    <name evidence="4" type="ORF">QBC47DRAFT_428200</name>
</gene>
<organism evidence="4 5">
    <name type="scientific">Echria macrotheca</name>
    <dbReference type="NCBI Taxonomy" id="438768"/>
    <lineage>
        <taxon>Eukaryota</taxon>
        <taxon>Fungi</taxon>
        <taxon>Dikarya</taxon>
        <taxon>Ascomycota</taxon>
        <taxon>Pezizomycotina</taxon>
        <taxon>Sordariomycetes</taxon>
        <taxon>Sordariomycetidae</taxon>
        <taxon>Sordariales</taxon>
        <taxon>Schizotheciaceae</taxon>
        <taxon>Echria</taxon>
    </lineage>
</organism>
<reference evidence="4" key="1">
    <citation type="submission" date="2023-06" db="EMBL/GenBank/DDBJ databases">
        <title>Genome-scale phylogeny and comparative genomics of the fungal order Sordariales.</title>
        <authorList>
            <consortium name="Lawrence Berkeley National Laboratory"/>
            <person name="Hensen N."/>
            <person name="Bonometti L."/>
            <person name="Westerberg I."/>
            <person name="Brannstrom I.O."/>
            <person name="Guillou S."/>
            <person name="Cros-Aarteil S."/>
            <person name="Calhoun S."/>
            <person name="Haridas S."/>
            <person name="Kuo A."/>
            <person name="Mondo S."/>
            <person name="Pangilinan J."/>
            <person name="Riley R."/>
            <person name="Labutti K."/>
            <person name="Andreopoulos B."/>
            <person name="Lipzen A."/>
            <person name="Chen C."/>
            <person name="Yanf M."/>
            <person name="Daum C."/>
            <person name="Ng V."/>
            <person name="Clum A."/>
            <person name="Steindorff A."/>
            <person name="Ohm R."/>
            <person name="Martin F."/>
            <person name="Silar P."/>
            <person name="Natvig D."/>
            <person name="Lalanne C."/>
            <person name="Gautier V."/>
            <person name="Ament-Velasquez S.L."/>
            <person name="Kruys A."/>
            <person name="Hutchinson M.I."/>
            <person name="Powell A.J."/>
            <person name="Barry K."/>
            <person name="Miller A.N."/>
            <person name="Grigoriev I.V."/>
            <person name="Debuchy R."/>
            <person name="Gladieux P."/>
            <person name="Thoren M.H."/>
            <person name="Johannesson H."/>
        </authorList>
    </citation>
    <scope>NUCLEOTIDE SEQUENCE</scope>
    <source>
        <strain evidence="4">PSN4</strain>
    </source>
</reference>
<dbReference type="GO" id="GO:0000324">
    <property type="term" value="C:fungal-type vacuole"/>
    <property type="evidence" value="ECO:0007669"/>
    <property type="project" value="TreeGrafter"/>
</dbReference>
<evidence type="ECO:0000313" key="4">
    <source>
        <dbReference type="EMBL" id="KAK1760835.1"/>
    </source>
</evidence>
<keyword evidence="2" id="KW-0812">Transmembrane</keyword>
<feature type="compositionally biased region" description="Polar residues" evidence="1">
    <location>
        <begin position="220"/>
        <end position="231"/>
    </location>
</feature>
<dbReference type="EMBL" id="MU839827">
    <property type="protein sequence ID" value="KAK1760835.1"/>
    <property type="molecule type" value="Genomic_DNA"/>
</dbReference>
<evidence type="ECO:0000256" key="2">
    <source>
        <dbReference type="SAM" id="Phobius"/>
    </source>
</evidence>
<keyword evidence="2" id="KW-1133">Transmembrane helix</keyword>
<feature type="signal peptide" evidence="3">
    <location>
        <begin position="1"/>
        <end position="29"/>
    </location>
</feature>
<name>A0AAJ0BM67_9PEZI</name>
<feature type="compositionally biased region" description="Polar residues" evidence="1">
    <location>
        <begin position="304"/>
        <end position="315"/>
    </location>
</feature>
<evidence type="ECO:0000256" key="3">
    <source>
        <dbReference type="SAM" id="SignalP"/>
    </source>
</evidence>
<dbReference type="PANTHER" id="PTHR36089:SF1">
    <property type="entry name" value="CHITIN SYNTHASE 3 COMPLEX PROTEIN CSI2-RELATED"/>
    <property type="match status" value="1"/>
</dbReference>
<comment type="caution">
    <text evidence="4">The sequence shown here is derived from an EMBL/GenBank/DDBJ whole genome shotgun (WGS) entry which is preliminary data.</text>
</comment>
<protein>
    <submittedName>
        <fullName evidence="4">Vacuolar membrane protein</fullName>
    </submittedName>
</protein>
<keyword evidence="3" id="KW-0732">Signal</keyword>
<accession>A0AAJ0BM67</accession>
<feature type="region of interest" description="Disordered" evidence="1">
    <location>
        <begin position="265"/>
        <end position="388"/>
    </location>
</feature>
<sequence>MGSPRLSFKRSLLLSAAVAVSLLSAGAFAQNQNTNTPTSSPTSNRNTQSSSSSSQRTSASPPSTNTRSSSSSSLSLPPLTTPSGAAGGPTGLPTLSKTVNTEIPNYPPPTVPPTQNAPFMNHSTLPDGTVFICVGAILGAFGAAILAWRGIVACLLHRSVERATLAQHAANDKLPGAPSQFYKFLERDPSPVGGSSPGGGGGAGAIAGRIHRKSHRGPTPSATPSQTNLFFSPTAGPGGGTGMASSSNRDSRFLPSGFYASAAPMPGHATGNSISLSTLRPSSRGGRMDPSPPHSPMVAPGRNFSASSLSLNRPPSANERAPSAFLDDLLGDQQIGPGGGAPYHPGSGPHGQQQMMSQPGYGGRGGVPYGPDGQYYSQSPSPPGHRGY</sequence>
<dbReference type="AlphaFoldDB" id="A0AAJ0BM67"/>
<feature type="region of interest" description="Disordered" evidence="1">
    <location>
        <begin position="31"/>
        <end position="120"/>
    </location>
</feature>
<feature type="chain" id="PRO_5042504028" evidence="3">
    <location>
        <begin position="30"/>
        <end position="388"/>
    </location>
</feature>
<dbReference type="Proteomes" id="UP001239445">
    <property type="component" value="Unassembled WGS sequence"/>
</dbReference>
<keyword evidence="5" id="KW-1185">Reference proteome</keyword>
<proteinExistence type="predicted"/>
<feature type="region of interest" description="Disordered" evidence="1">
    <location>
        <begin position="186"/>
        <end position="249"/>
    </location>
</feature>
<evidence type="ECO:0000256" key="1">
    <source>
        <dbReference type="SAM" id="MobiDB-lite"/>
    </source>
</evidence>
<feature type="transmembrane region" description="Helical" evidence="2">
    <location>
        <begin position="128"/>
        <end position="148"/>
    </location>
</feature>
<dbReference type="InterPro" id="IPR051009">
    <property type="entry name" value="PRM"/>
</dbReference>
<evidence type="ECO:0000313" key="5">
    <source>
        <dbReference type="Proteomes" id="UP001239445"/>
    </source>
</evidence>